<dbReference type="Pfam" id="PF00017">
    <property type="entry name" value="SH2"/>
    <property type="match status" value="2"/>
</dbReference>
<dbReference type="OrthoDB" id="3175255at2759"/>
<dbReference type="FunFam" id="3.30.505.10:FF:000100">
    <property type="entry name" value="phosphatidylinositol 3-kinase regulatory subunit gamma"/>
    <property type="match status" value="1"/>
</dbReference>
<feature type="region of interest" description="Disordered" evidence="4">
    <location>
        <begin position="515"/>
        <end position="560"/>
    </location>
</feature>
<evidence type="ECO:0000256" key="1">
    <source>
        <dbReference type="ARBA" id="ARBA00022999"/>
    </source>
</evidence>
<dbReference type="PRINTS" id="PR00678">
    <property type="entry name" value="PI3KINASEP85"/>
</dbReference>
<feature type="compositionally biased region" description="Gly residues" evidence="4">
    <location>
        <begin position="530"/>
        <end position="552"/>
    </location>
</feature>
<dbReference type="InterPro" id="IPR000980">
    <property type="entry name" value="SH2"/>
</dbReference>
<feature type="region of interest" description="Disordered" evidence="4">
    <location>
        <begin position="1"/>
        <end position="24"/>
    </location>
</feature>
<dbReference type="Pfam" id="PF16454">
    <property type="entry name" value="PI3K_P85_iSH2"/>
    <property type="match status" value="1"/>
</dbReference>
<protein>
    <recommendedName>
        <fullName evidence="5">SH2 domain-containing protein</fullName>
    </recommendedName>
</protein>
<dbReference type="PRINTS" id="PR00401">
    <property type="entry name" value="SH2DOMAIN"/>
</dbReference>
<evidence type="ECO:0000313" key="7">
    <source>
        <dbReference type="Proteomes" id="UP000037069"/>
    </source>
</evidence>
<gene>
    <name evidence="6" type="ORF">FF38_07974</name>
</gene>
<dbReference type="InterPro" id="IPR032498">
    <property type="entry name" value="PI3K_P85_iSH2"/>
</dbReference>
<dbReference type="EMBL" id="JRES01000842">
    <property type="protein sequence ID" value="KNC27801.1"/>
    <property type="molecule type" value="Genomic_DNA"/>
</dbReference>
<dbReference type="GO" id="GO:0046854">
    <property type="term" value="P:phosphatidylinositol phosphate biosynthetic process"/>
    <property type="evidence" value="ECO:0007669"/>
    <property type="project" value="TreeGrafter"/>
</dbReference>
<dbReference type="Gene3D" id="3.30.505.10">
    <property type="entry name" value="SH2 domain"/>
    <property type="match status" value="2"/>
</dbReference>
<dbReference type="FunFam" id="3.30.505.10:FF:000080">
    <property type="entry name" value="Pi3K21B, isoform C"/>
    <property type="match status" value="1"/>
</dbReference>
<dbReference type="InterPro" id="IPR036860">
    <property type="entry name" value="SH2_dom_sf"/>
</dbReference>
<comment type="caution">
    <text evidence="6">The sequence shown here is derived from an EMBL/GenBank/DDBJ whole genome shotgun (WGS) entry which is preliminary data.</text>
</comment>
<feature type="compositionally biased region" description="Polar residues" evidence="4">
    <location>
        <begin position="515"/>
        <end position="526"/>
    </location>
</feature>
<evidence type="ECO:0000259" key="5">
    <source>
        <dbReference type="PROSITE" id="PS50001"/>
    </source>
</evidence>
<dbReference type="AlphaFoldDB" id="A0A0L0C6C1"/>
<feature type="coiled-coil region" evidence="3">
    <location>
        <begin position="455"/>
        <end position="486"/>
    </location>
</feature>
<sequence>MYTSPFHYSTMRPQPPGSGPTLDENAEELRNVEWYWGKISREDVKNILSGKPDGSFLVRDALSKEGEYTLTLIKDGTEKLIKICHLNGKYGFVDCKFNSVVELINYYKANSLKLYNKTLDITLSNPIIRPIEEEELQPNADLRIMAEQFLVIHHRLNKHQQSLDQKLKIFKSIETELNDKKLHQEVFLRAEKMFQSQIKLLETFINNKPQVGTNTNLNSSTTTNTLSSSLNTISSSAAAASATINSQTTRHLEQEQLQLNAAAMKAHLNDLCAEMNKLNRYVESKKEDYKALERQINAAKPELQTLNMRKEKYIERLKEFGITDEDIKELIEMGFEAWQQRYESVSKQPHNDESMWFLQDISRQDAEELLCGAPTGTFLIRARSAGHYALSIVCKNCINHCIIYKTESGYGFAAPYNIYHTLKKLVEHYASNSLEEHNDTLTTTLSIPVMYWHQNKELITQQLKEQMELERQQQEMEQQLQEEMIMPTPTMPTMATSAPIAVTGASSLMSVNDMAASQTPPQAHSYGSSSGAGIGGGGSSIGGDSILGGGGASSYPGSNL</sequence>
<dbReference type="PANTHER" id="PTHR10155:SF10">
    <property type="entry name" value="PI3K21B, ISOFORM B"/>
    <property type="match status" value="1"/>
</dbReference>
<feature type="domain" description="SH2" evidence="5">
    <location>
        <begin position="34"/>
        <end position="127"/>
    </location>
</feature>
<dbReference type="GO" id="GO:0046935">
    <property type="term" value="F:1-phosphatidylinositol-3-kinase regulator activity"/>
    <property type="evidence" value="ECO:0007669"/>
    <property type="project" value="TreeGrafter"/>
</dbReference>
<feature type="coiled-coil region" evidence="3">
    <location>
        <begin position="268"/>
        <end position="295"/>
    </location>
</feature>
<reference evidence="6 7" key="1">
    <citation type="journal article" date="2015" name="Nat. Commun.">
        <title>Lucilia cuprina genome unlocks parasitic fly biology to underpin future interventions.</title>
        <authorList>
            <person name="Anstead C.A."/>
            <person name="Korhonen P.K."/>
            <person name="Young N.D."/>
            <person name="Hall R.S."/>
            <person name="Jex A.R."/>
            <person name="Murali S.C."/>
            <person name="Hughes D.S."/>
            <person name="Lee S.F."/>
            <person name="Perry T."/>
            <person name="Stroehlein A.J."/>
            <person name="Ansell B.R."/>
            <person name="Breugelmans B."/>
            <person name="Hofmann A."/>
            <person name="Qu J."/>
            <person name="Dugan S."/>
            <person name="Lee S.L."/>
            <person name="Chao H."/>
            <person name="Dinh H."/>
            <person name="Han Y."/>
            <person name="Doddapaneni H.V."/>
            <person name="Worley K.C."/>
            <person name="Muzny D.M."/>
            <person name="Ioannidis P."/>
            <person name="Waterhouse R.M."/>
            <person name="Zdobnov E.M."/>
            <person name="James P.J."/>
            <person name="Bagnall N.H."/>
            <person name="Kotze A.C."/>
            <person name="Gibbs R.A."/>
            <person name="Richards S."/>
            <person name="Batterham P."/>
            <person name="Gasser R.B."/>
        </authorList>
    </citation>
    <scope>NUCLEOTIDE SEQUENCE [LARGE SCALE GENOMIC DNA]</scope>
    <source>
        <strain evidence="6 7">LS</strain>
        <tissue evidence="6">Full body</tissue>
    </source>
</reference>
<proteinExistence type="predicted"/>
<dbReference type="GO" id="GO:0005942">
    <property type="term" value="C:phosphatidylinositol 3-kinase complex"/>
    <property type="evidence" value="ECO:0007669"/>
    <property type="project" value="TreeGrafter"/>
</dbReference>
<keyword evidence="3" id="KW-0175">Coiled coil</keyword>
<dbReference type="OMA" id="AQPHEKN"/>
<accession>A0A0L0C6C1</accession>
<evidence type="ECO:0000256" key="3">
    <source>
        <dbReference type="SAM" id="Coils"/>
    </source>
</evidence>
<evidence type="ECO:0000256" key="4">
    <source>
        <dbReference type="SAM" id="MobiDB-lite"/>
    </source>
</evidence>
<dbReference type="PROSITE" id="PS50001">
    <property type="entry name" value="SH2"/>
    <property type="match status" value="2"/>
</dbReference>
<keyword evidence="7" id="KW-1185">Reference proteome</keyword>
<dbReference type="GO" id="GO:0008286">
    <property type="term" value="P:insulin receptor signaling pathway"/>
    <property type="evidence" value="ECO:0007669"/>
    <property type="project" value="TreeGrafter"/>
</dbReference>
<keyword evidence="1 2" id="KW-0727">SH2 domain</keyword>
<dbReference type="SMART" id="SM00252">
    <property type="entry name" value="SH2"/>
    <property type="match status" value="2"/>
</dbReference>
<feature type="domain" description="SH2" evidence="5">
    <location>
        <begin position="356"/>
        <end position="449"/>
    </location>
</feature>
<dbReference type="Gene3D" id="1.10.287.1490">
    <property type="match status" value="1"/>
</dbReference>
<dbReference type="SUPFAM" id="SSF55550">
    <property type="entry name" value="SH2 domain"/>
    <property type="match status" value="2"/>
</dbReference>
<name>A0A0L0C6C1_LUCCU</name>
<evidence type="ECO:0000313" key="6">
    <source>
        <dbReference type="EMBL" id="KNC27801.1"/>
    </source>
</evidence>
<dbReference type="PANTHER" id="PTHR10155">
    <property type="entry name" value="PHOSPHATIDYLINOSITOL 3-KINASE REGULATORY SUBUNIT"/>
    <property type="match status" value="1"/>
</dbReference>
<evidence type="ECO:0000256" key="2">
    <source>
        <dbReference type="PROSITE-ProRule" id="PRU00191"/>
    </source>
</evidence>
<organism evidence="6 7">
    <name type="scientific">Lucilia cuprina</name>
    <name type="common">Green bottle fly</name>
    <name type="synonym">Australian sheep blowfly</name>
    <dbReference type="NCBI Taxonomy" id="7375"/>
    <lineage>
        <taxon>Eukaryota</taxon>
        <taxon>Metazoa</taxon>
        <taxon>Ecdysozoa</taxon>
        <taxon>Arthropoda</taxon>
        <taxon>Hexapoda</taxon>
        <taxon>Insecta</taxon>
        <taxon>Pterygota</taxon>
        <taxon>Neoptera</taxon>
        <taxon>Endopterygota</taxon>
        <taxon>Diptera</taxon>
        <taxon>Brachycera</taxon>
        <taxon>Muscomorpha</taxon>
        <taxon>Oestroidea</taxon>
        <taxon>Calliphoridae</taxon>
        <taxon>Luciliinae</taxon>
        <taxon>Lucilia</taxon>
    </lineage>
</organism>
<dbReference type="STRING" id="7375.A0A0L0C6C1"/>
<dbReference type="Proteomes" id="UP000037069">
    <property type="component" value="Unassembled WGS sequence"/>
</dbReference>